<feature type="compositionally biased region" description="Acidic residues" evidence="10">
    <location>
        <begin position="285"/>
        <end position="298"/>
    </location>
</feature>
<dbReference type="Gene3D" id="1.10.150.60">
    <property type="entry name" value="ARID DNA-binding domain"/>
    <property type="match status" value="1"/>
</dbReference>
<feature type="compositionally biased region" description="Basic and acidic residues" evidence="10">
    <location>
        <begin position="744"/>
        <end position="784"/>
    </location>
</feature>
<sequence length="1705" mass="188670">MEVPASLSIGTQVSAKYKGAFCEAKVKSVVKQVKCRVTFGLGLGSATLSDELMKYEGNLGVGSVVEARHPEKQEYLQATVNKIQDQSQYTVVFDDGDITSLRRNALCMKSGKHYNASESLDNLPLTHPEHFSTPVSGSRRRKRGHKESENEESSSSDNEEGVSSCYLTNIGRVVWTENTENKKSKVKETWFPALIVAPSASDTVKINTKEEFLIRSFKDGRYYTVRKKDTNQFKKDSPKKSDNPLIKEAMEKAISYIETKELPPHWDKEHLFNMGGAEESTTESSESEEIEDDEDEESREEKDHLVAELYKHMEDRGAPINRTPNIVGKDLDLYKLFRIVYKYGGHQRVTNNNKWRQIAHKLGFETTWCVNQVRVNYKRYLQSFEELYKTLGCTMKSGSTSKQRQGSGNGSSGRVQIRGRSREMLKQQLSSSKDSSNSSHNEDTASDSSKETPSISSTKFIVNTANENTVVEKVVVSAPKKPSSEESSKEDSEEVEEVKLPVSTSKKSIKDKKTSTSASKSDSLIKKSKDEAKFVGTRNRRDSNSSSVSGTIQIKTQKDDITPGPSAKKSLTKELSEIDIGKKPTKSSSTSKLIESSGDEPLKILKGRKKHKESKKTVSSISTTPVITSVNSSSANNLSTTVNLSTPIISSEDTSDIKSRSSDSVGEEEPQYLSPDVDVRVGDKIKVFYIRGIIYDAKVIKCQEQEKNNSKWPRYYVHYQGWNARYDEWINRSRIAENLSWTKDRPRKDGKEDSSDGSIDKSFKKEKSKVDGRKERKIVKRDSTSRASTPAKSYGDQSPASSNKRGVRSVKKMESDISDAEEEDSEKSSSKKGSTPIRVTTKKNVTPISQKRGRGRKRKEESENEEVEVEKDLNEETVDITSSPTKAKRGRKSTKESQVPTASSIISTIGSVSKKEEAEEPQSSIVNDESPSKRSLNRITPIREQRPSVRSSISTKIKDSDKKSSIKKEDESVDKESKFTKNIDEEDPYAFKEPEPFEEVKFETPPRKVSTPPTTNTTTTAAFIPQKNLENDLLSVKPSKESIKKEVSILMDDSLLEKNNEKGITADQPKVVEDNTTTPAPVRAAITLSKLEEEEDDVDDSDEEGKLEIVTPKKDSLEDSPNKSISNEDNLIQPHGDQLKESIEQPSVIIEIKKSLDKPTDDPGKPVLQLTEKQKELFPFLSAIRTASLGSISSSSVEGTKDESSSQEIKIEVMTSPSKKPVVVPNTNSTTTTLISASTSTTTAATITTTTSTSTSVVGSSGSNVNVKKRKSNRRFNSSELVIESESESDEEDIKPKEQINIVKDIIDIPINSTKNVTIKKLIKKDHDVDDVDLVCAETIPGSPVHPGISDSNFTEEEEEIRTSKSEKVNKVVEVKKLEMPFATVPESGLGPAVPDVPKPPTPSLSSIATKKISSKTEKKELETVLVSSTSTKLPSIAQPTASIVKDNNNLPTSLTNEPPSEPPPPLPPKSPTGDSTSDIDSMSGKIKLEVEDSRCLDVEGSSSGDAPTNPTAVFSSNRRNTGLKRRLVEKLNDAPRSPAQKRKRRPRDVANASTSALSTLSRYRGSTRGRHSSGRGVGIRGNLDDETDESEEPKDSTLNSLSSLDDQALVALSQRSPKSSRYNFYVDLDPAMDSSERISLIQQNLEELRKTYLNIKSDLALIERRRKKIRRKERERGSNSINSSSSGSNSGSSKNNPAHIEVTA</sequence>
<dbReference type="CDD" id="cd16100">
    <property type="entry name" value="ARID"/>
    <property type="match status" value="1"/>
</dbReference>
<dbReference type="SMART" id="SM01014">
    <property type="entry name" value="ARID"/>
    <property type="match status" value="1"/>
</dbReference>
<dbReference type="GO" id="GO:0005694">
    <property type="term" value="C:chromosome"/>
    <property type="evidence" value="ECO:0007669"/>
    <property type="project" value="UniProtKB-ARBA"/>
</dbReference>
<feature type="compositionally biased region" description="Basic and acidic residues" evidence="10">
    <location>
        <begin position="523"/>
        <end position="543"/>
    </location>
</feature>
<feature type="compositionally biased region" description="Basic and acidic residues" evidence="10">
    <location>
        <begin position="956"/>
        <end position="1006"/>
    </location>
</feature>
<evidence type="ECO:0000256" key="9">
    <source>
        <dbReference type="SAM" id="Coils"/>
    </source>
</evidence>
<dbReference type="InterPro" id="IPR012603">
    <property type="entry name" value="ARID4A/B_PWWP"/>
</dbReference>
<dbReference type="SUPFAM" id="SSF63748">
    <property type="entry name" value="Tudor/PWWP/MBT"/>
    <property type="match status" value="1"/>
</dbReference>
<evidence type="ECO:0000256" key="1">
    <source>
        <dbReference type="ARBA" id="ARBA00022499"/>
    </source>
</evidence>
<dbReference type="CDD" id="cd20390">
    <property type="entry name" value="Tudor_ARID4_rpt2"/>
    <property type="match status" value="1"/>
</dbReference>
<dbReference type="PANTHER" id="PTHR13964">
    <property type="entry name" value="RBP-RELATED"/>
    <property type="match status" value="1"/>
</dbReference>
<dbReference type="SUPFAM" id="SSF54160">
    <property type="entry name" value="Chromo domain-like"/>
    <property type="match status" value="1"/>
</dbReference>
<dbReference type="InterPro" id="IPR051232">
    <property type="entry name" value="ARID/SWI1_ChromRemod"/>
</dbReference>
<feature type="compositionally biased region" description="Polar residues" evidence="10">
    <location>
        <begin position="396"/>
        <end position="405"/>
    </location>
</feature>
<dbReference type="SUPFAM" id="SSF46774">
    <property type="entry name" value="ARID-like"/>
    <property type="match status" value="1"/>
</dbReference>
<feature type="coiled-coil region" evidence="9">
    <location>
        <begin position="1632"/>
        <end position="1666"/>
    </location>
</feature>
<dbReference type="SMART" id="SM00501">
    <property type="entry name" value="BRIGHT"/>
    <property type="match status" value="1"/>
</dbReference>
<feature type="compositionally biased region" description="Pro residues" evidence="10">
    <location>
        <begin position="1460"/>
        <end position="1471"/>
    </location>
</feature>
<feature type="region of interest" description="Disordered" evidence="10">
    <location>
        <begin position="396"/>
        <end position="455"/>
    </location>
</feature>
<feature type="compositionally biased region" description="Acidic residues" evidence="10">
    <location>
        <begin position="862"/>
        <end position="878"/>
    </location>
</feature>
<protein>
    <recommendedName>
        <fullName evidence="11">ARID domain-containing protein</fullName>
    </recommendedName>
</protein>
<name>A0A0K2UAW5_LEPSM</name>
<feature type="compositionally biased region" description="Basic and acidic residues" evidence="10">
    <location>
        <begin position="1487"/>
        <end position="1498"/>
    </location>
</feature>
<feature type="compositionally biased region" description="Low complexity" evidence="10">
    <location>
        <begin position="1597"/>
        <end position="1607"/>
    </location>
</feature>
<dbReference type="Pfam" id="PF08169">
    <property type="entry name" value="RBB1NT"/>
    <property type="match status" value="1"/>
</dbReference>
<feature type="compositionally biased region" description="Polar residues" evidence="10">
    <location>
        <begin position="1426"/>
        <end position="1451"/>
    </location>
</feature>
<keyword evidence="1" id="KW-1017">Isopeptide bond</keyword>
<dbReference type="GO" id="GO:0006325">
    <property type="term" value="P:chromatin organization"/>
    <property type="evidence" value="ECO:0007669"/>
    <property type="project" value="UniProtKB-KW"/>
</dbReference>
<feature type="region of interest" description="Disordered" evidence="10">
    <location>
        <begin position="651"/>
        <end position="672"/>
    </location>
</feature>
<keyword evidence="8" id="KW-0539">Nucleus</keyword>
<feature type="region of interest" description="Disordered" evidence="10">
    <location>
        <begin position="1385"/>
        <end position="1622"/>
    </location>
</feature>
<dbReference type="Gene3D" id="2.30.30.140">
    <property type="match status" value="3"/>
</dbReference>
<dbReference type="OrthoDB" id="10068428at2759"/>
<dbReference type="GO" id="GO:0005634">
    <property type="term" value="C:nucleus"/>
    <property type="evidence" value="ECO:0007669"/>
    <property type="project" value="TreeGrafter"/>
</dbReference>
<organism evidence="12">
    <name type="scientific">Lepeophtheirus salmonis</name>
    <name type="common">Salmon louse</name>
    <name type="synonym">Caligus salmonis</name>
    <dbReference type="NCBI Taxonomy" id="72036"/>
    <lineage>
        <taxon>Eukaryota</taxon>
        <taxon>Metazoa</taxon>
        <taxon>Ecdysozoa</taxon>
        <taxon>Arthropoda</taxon>
        <taxon>Crustacea</taxon>
        <taxon>Multicrustacea</taxon>
        <taxon>Hexanauplia</taxon>
        <taxon>Copepoda</taxon>
        <taxon>Siphonostomatoida</taxon>
        <taxon>Caligidae</taxon>
        <taxon>Lepeophtheirus</taxon>
    </lineage>
</organism>
<feature type="region of interest" description="Disordered" evidence="10">
    <location>
        <begin position="744"/>
        <end position="1019"/>
    </location>
</feature>
<reference evidence="12" key="1">
    <citation type="submission" date="2014-05" db="EMBL/GenBank/DDBJ databases">
        <authorList>
            <person name="Chronopoulou M."/>
        </authorList>
    </citation>
    <scope>NUCLEOTIDE SEQUENCE</scope>
    <source>
        <tissue evidence="12">Whole organism</tissue>
    </source>
</reference>
<feature type="domain" description="ARID" evidence="11">
    <location>
        <begin position="299"/>
        <end position="389"/>
    </location>
</feature>
<accession>A0A0K2UAW5</accession>
<keyword evidence="4" id="KW-0156">Chromatin regulator</keyword>
<feature type="region of interest" description="Disordered" evidence="10">
    <location>
        <begin position="1670"/>
        <end position="1705"/>
    </location>
</feature>
<feature type="compositionally biased region" description="Acidic residues" evidence="10">
    <location>
        <begin position="149"/>
        <end position="160"/>
    </location>
</feature>
<dbReference type="CDD" id="cd20104">
    <property type="entry name" value="MBT_PHF20L1-like"/>
    <property type="match status" value="1"/>
</dbReference>
<dbReference type="PROSITE" id="PS51011">
    <property type="entry name" value="ARID"/>
    <property type="match status" value="1"/>
</dbReference>
<evidence type="ECO:0000313" key="12">
    <source>
        <dbReference type="EMBL" id="CDW35363.1"/>
    </source>
</evidence>
<dbReference type="GO" id="GO:0006357">
    <property type="term" value="P:regulation of transcription by RNA polymerase II"/>
    <property type="evidence" value="ECO:0007669"/>
    <property type="project" value="TreeGrafter"/>
</dbReference>
<keyword evidence="2" id="KW-0597">Phosphoprotein</keyword>
<feature type="compositionally biased region" description="Polar residues" evidence="10">
    <location>
        <begin position="1501"/>
        <end position="1521"/>
    </location>
</feature>
<keyword evidence="5" id="KW-0805">Transcription regulation</keyword>
<feature type="compositionally biased region" description="Low complexity" evidence="10">
    <location>
        <begin position="1679"/>
        <end position="1697"/>
    </location>
</feature>
<proteinExistence type="predicted"/>
<keyword evidence="9" id="KW-0175">Coiled coil</keyword>
<evidence type="ECO:0000256" key="3">
    <source>
        <dbReference type="ARBA" id="ARBA00022843"/>
    </source>
</evidence>
<feature type="compositionally biased region" description="Polar residues" evidence="10">
    <location>
        <begin position="896"/>
        <end position="911"/>
    </location>
</feature>
<evidence type="ECO:0000259" key="11">
    <source>
        <dbReference type="PROSITE" id="PS51011"/>
    </source>
</evidence>
<feature type="compositionally biased region" description="Polar residues" evidence="10">
    <location>
        <begin position="785"/>
        <end position="804"/>
    </location>
</feature>
<dbReference type="InterPro" id="IPR001606">
    <property type="entry name" value="ARID_dom"/>
</dbReference>
<feature type="compositionally biased region" description="Low complexity" evidence="10">
    <location>
        <begin position="430"/>
        <end position="439"/>
    </location>
</feature>
<feature type="region of interest" description="Disordered" evidence="10">
    <location>
        <begin position="119"/>
        <end position="162"/>
    </location>
</feature>
<evidence type="ECO:0000256" key="5">
    <source>
        <dbReference type="ARBA" id="ARBA00023015"/>
    </source>
</evidence>
<feature type="compositionally biased region" description="Basic and acidic residues" evidence="10">
    <location>
        <begin position="1104"/>
        <end position="1121"/>
    </location>
</feature>
<feature type="compositionally biased region" description="Low complexity" evidence="10">
    <location>
        <begin position="1553"/>
        <end position="1565"/>
    </location>
</feature>
<dbReference type="InterPro" id="IPR036431">
    <property type="entry name" value="ARID_dom_sf"/>
</dbReference>
<feature type="compositionally biased region" description="Polar residues" evidence="10">
    <location>
        <begin position="921"/>
        <end position="938"/>
    </location>
</feature>
<feature type="region of interest" description="Disordered" evidence="10">
    <location>
        <begin position="1061"/>
        <end position="1144"/>
    </location>
</feature>
<feature type="compositionally biased region" description="Acidic residues" evidence="10">
    <location>
        <begin position="1092"/>
        <end position="1103"/>
    </location>
</feature>
<dbReference type="InterPro" id="IPR002999">
    <property type="entry name" value="Tudor"/>
</dbReference>
<evidence type="ECO:0000256" key="6">
    <source>
        <dbReference type="ARBA" id="ARBA00023125"/>
    </source>
</evidence>
<dbReference type="SMART" id="SM00333">
    <property type="entry name" value="TUDOR"/>
    <property type="match status" value="1"/>
</dbReference>
<evidence type="ECO:0000256" key="8">
    <source>
        <dbReference type="ARBA" id="ARBA00023242"/>
    </source>
</evidence>
<feature type="compositionally biased region" description="Basic residues" evidence="10">
    <location>
        <begin position="605"/>
        <end position="614"/>
    </location>
</feature>
<dbReference type="PANTHER" id="PTHR13964:SF27">
    <property type="entry name" value="HAT-TRICK, ISOFORM D"/>
    <property type="match status" value="1"/>
</dbReference>
<dbReference type="EMBL" id="HACA01018002">
    <property type="protein sequence ID" value="CDW35363.1"/>
    <property type="molecule type" value="Transcribed_RNA"/>
</dbReference>
<dbReference type="Pfam" id="PF22732">
    <property type="entry name" value="MSL3_chromo-like"/>
    <property type="match status" value="1"/>
</dbReference>
<keyword evidence="6" id="KW-0238">DNA-binding</keyword>
<evidence type="ECO:0000256" key="2">
    <source>
        <dbReference type="ARBA" id="ARBA00022553"/>
    </source>
</evidence>
<dbReference type="InterPro" id="IPR016197">
    <property type="entry name" value="Chromo-like_dom_sf"/>
</dbReference>
<feature type="region of interest" description="Disordered" evidence="10">
    <location>
        <begin position="276"/>
        <end position="302"/>
    </location>
</feature>
<feature type="region of interest" description="Disordered" evidence="10">
    <location>
        <begin position="476"/>
        <end position="619"/>
    </location>
</feature>
<keyword evidence="3" id="KW-0832">Ubl conjugation</keyword>
<keyword evidence="7" id="KW-0804">Transcription</keyword>
<dbReference type="InterPro" id="IPR053820">
    <property type="entry name" value="MSL3_chromo-like"/>
</dbReference>
<evidence type="ECO:0000256" key="10">
    <source>
        <dbReference type="SAM" id="MobiDB-lite"/>
    </source>
</evidence>
<dbReference type="GO" id="GO:0000976">
    <property type="term" value="F:transcription cis-regulatory region binding"/>
    <property type="evidence" value="ECO:0007669"/>
    <property type="project" value="TreeGrafter"/>
</dbReference>
<feature type="compositionally biased region" description="Acidic residues" evidence="10">
    <location>
        <begin position="816"/>
        <end position="825"/>
    </location>
</feature>
<evidence type="ECO:0000256" key="4">
    <source>
        <dbReference type="ARBA" id="ARBA00022853"/>
    </source>
</evidence>
<evidence type="ECO:0000256" key="7">
    <source>
        <dbReference type="ARBA" id="ARBA00023163"/>
    </source>
</evidence>
<dbReference type="Pfam" id="PF01388">
    <property type="entry name" value="ARID"/>
    <property type="match status" value="1"/>
</dbReference>
<feature type="compositionally biased region" description="Basic and acidic residues" evidence="10">
    <location>
        <begin position="571"/>
        <end position="582"/>
    </location>
</feature>